<evidence type="ECO:0000313" key="3">
    <source>
        <dbReference type="Proteomes" id="UP001041814"/>
    </source>
</evidence>
<sequence>MPAPPPDTPHSAGARRALRTIAAVEAAKGVVVLLAATGLLSLLHADLGALAARLVRYSHLNPASHYPQILVDAASHLQTPRLLWLAAGALAYAALRLVEAWGLYRERAWAEWLAALGGAIYVPIELAELLHRTTPLGLAVLTVNLAVVAVMVQALRARRVRR</sequence>
<keyword evidence="1" id="KW-0472">Membrane</keyword>
<proteinExistence type="predicted"/>
<organism evidence="2 3">
    <name type="scientific">Rubrivivax gelatinosus</name>
    <name type="common">Rhodocyclus gelatinosus</name>
    <name type="synonym">Rhodopseudomonas gelatinosa</name>
    <dbReference type="NCBI Taxonomy" id="28068"/>
    <lineage>
        <taxon>Bacteria</taxon>
        <taxon>Pseudomonadati</taxon>
        <taxon>Pseudomonadota</taxon>
        <taxon>Betaproteobacteria</taxon>
        <taxon>Burkholderiales</taxon>
        <taxon>Sphaerotilaceae</taxon>
        <taxon>Rubrivivax</taxon>
    </lineage>
</organism>
<evidence type="ECO:0000256" key="1">
    <source>
        <dbReference type="SAM" id="Phobius"/>
    </source>
</evidence>
<evidence type="ECO:0008006" key="4">
    <source>
        <dbReference type="Google" id="ProtNLM"/>
    </source>
</evidence>
<accession>A0ABS1E1D3</accession>
<reference evidence="2" key="1">
    <citation type="submission" date="2017-08" db="EMBL/GenBank/DDBJ databases">
        <authorList>
            <person name="Imhoff J.F."/>
            <person name="Rahn T."/>
            <person name="Kuenzel S."/>
            <person name="Neulinger S.C."/>
        </authorList>
    </citation>
    <scope>NUCLEOTIDE SEQUENCE</scope>
    <source>
        <strain evidence="2">IM 151</strain>
    </source>
</reference>
<dbReference type="EMBL" id="NRRU01000080">
    <property type="protein sequence ID" value="MBK1714750.1"/>
    <property type="molecule type" value="Genomic_DNA"/>
</dbReference>
<keyword evidence="1" id="KW-1133">Transmembrane helix</keyword>
<feature type="transmembrane region" description="Helical" evidence="1">
    <location>
        <begin position="21"/>
        <end position="43"/>
    </location>
</feature>
<feature type="transmembrane region" description="Helical" evidence="1">
    <location>
        <begin position="136"/>
        <end position="155"/>
    </location>
</feature>
<reference evidence="2" key="2">
    <citation type="journal article" date="2020" name="Microorganisms">
        <title>Osmotic Adaptation and Compatible Solute Biosynthesis of Phototrophic Bacteria as Revealed from Genome Analyses.</title>
        <authorList>
            <person name="Imhoff J.F."/>
            <person name="Rahn T."/>
            <person name="Kunzel S."/>
            <person name="Keller A."/>
            <person name="Neulinger S.C."/>
        </authorList>
    </citation>
    <scope>NUCLEOTIDE SEQUENCE</scope>
    <source>
        <strain evidence="2">IM 151</strain>
    </source>
</reference>
<evidence type="ECO:0000313" key="2">
    <source>
        <dbReference type="EMBL" id="MBK1714750.1"/>
    </source>
</evidence>
<dbReference type="Proteomes" id="UP001041814">
    <property type="component" value="Unassembled WGS sequence"/>
</dbReference>
<keyword evidence="1" id="KW-0812">Transmembrane</keyword>
<dbReference type="Pfam" id="PF09900">
    <property type="entry name" value="DUF2127"/>
    <property type="match status" value="1"/>
</dbReference>
<comment type="caution">
    <text evidence="2">The sequence shown here is derived from an EMBL/GenBank/DDBJ whole genome shotgun (WGS) entry which is preliminary data.</text>
</comment>
<dbReference type="InterPro" id="IPR021125">
    <property type="entry name" value="DUF2127"/>
</dbReference>
<protein>
    <recommendedName>
        <fullName evidence="4">DUF2127 domain-containing protein</fullName>
    </recommendedName>
</protein>
<keyword evidence="3" id="KW-1185">Reference proteome</keyword>
<feature type="transmembrane region" description="Helical" evidence="1">
    <location>
        <begin position="108"/>
        <end position="124"/>
    </location>
</feature>
<gene>
    <name evidence="2" type="ORF">CKO43_18475</name>
</gene>
<feature type="transmembrane region" description="Helical" evidence="1">
    <location>
        <begin position="82"/>
        <end position="101"/>
    </location>
</feature>
<dbReference type="RefSeq" id="WP_200379543.1">
    <property type="nucleotide sequence ID" value="NZ_NRRU01000080.1"/>
</dbReference>
<name>A0ABS1E1D3_RUBGE</name>